<reference evidence="1" key="1">
    <citation type="submission" date="2014-09" db="EMBL/GenBank/DDBJ databases">
        <authorList>
            <person name="Magalhaes I.L.F."/>
            <person name="Oliveira U."/>
            <person name="Santos F.R."/>
            <person name="Vidigal T.H.D.A."/>
            <person name="Brescovit A.D."/>
            <person name="Santos A.J."/>
        </authorList>
    </citation>
    <scope>NUCLEOTIDE SEQUENCE</scope>
    <source>
        <tissue evidence="1">Shoot tissue taken approximately 20 cm above the soil surface</tissue>
    </source>
</reference>
<protein>
    <submittedName>
        <fullName evidence="1">Uncharacterized protein</fullName>
    </submittedName>
</protein>
<dbReference type="AlphaFoldDB" id="A0A0A8ZQS7"/>
<accession>A0A0A8ZQS7</accession>
<dbReference type="EMBL" id="GBRH01256774">
    <property type="protein sequence ID" value="JAD41121.1"/>
    <property type="molecule type" value="Transcribed_RNA"/>
</dbReference>
<name>A0A0A8ZQS7_ARUDO</name>
<organism evidence="1">
    <name type="scientific">Arundo donax</name>
    <name type="common">Giant reed</name>
    <name type="synonym">Donax arundinaceus</name>
    <dbReference type="NCBI Taxonomy" id="35708"/>
    <lineage>
        <taxon>Eukaryota</taxon>
        <taxon>Viridiplantae</taxon>
        <taxon>Streptophyta</taxon>
        <taxon>Embryophyta</taxon>
        <taxon>Tracheophyta</taxon>
        <taxon>Spermatophyta</taxon>
        <taxon>Magnoliopsida</taxon>
        <taxon>Liliopsida</taxon>
        <taxon>Poales</taxon>
        <taxon>Poaceae</taxon>
        <taxon>PACMAD clade</taxon>
        <taxon>Arundinoideae</taxon>
        <taxon>Arundineae</taxon>
        <taxon>Arundo</taxon>
    </lineage>
</organism>
<sequence>MPTTCEMYTSHLYHKNYWKT</sequence>
<evidence type="ECO:0000313" key="1">
    <source>
        <dbReference type="EMBL" id="JAD41121.1"/>
    </source>
</evidence>
<proteinExistence type="predicted"/>
<reference evidence="1" key="2">
    <citation type="journal article" date="2015" name="Data Brief">
        <title>Shoot transcriptome of the giant reed, Arundo donax.</title>
        <authorList>
            <person name="Barrero R.A."/>
            <person name="Guerrero F.D."/>
            <person name="Moolhuijzen P."/>
            <person name="Goolsby J.A."/>
            <person name="Tidwell J."/>
            <person name="Bellgard S.E."/>
            <person name="Bellgard M.I."/>
        </authorList>
    </citation>
    <scope>NUCLEOTIDE SEQUENCE</scope>
    <source>
        <tissue evidence="1">Shoot tissue taken approximately 20 cm above the soil surface</tissue>
    </source>
</reference>